<name>A0A1V8SKK2_9PEZI</name>
<dbReference type="STRING" id="1507870.A0A1V8SKK2"/>
<dbReference type="InterPro" id="IPR000266">
    <property type="entry name" value="Ribosomal_uS17"/>
</dbReference>
<protein>
    <recommendedName>
        <fullName evidence="7">Ribosomal protein S17</fullName>
    </recommendedName>
</protein>
<proteinExistence type="inferred from homology"/>
<keyword evidence="2" id="KW-0689">Ribosomal protein</keyword>
<dbReference type="InParanoid" id="A0A1V8SKK2"/>
<sequence>MSNPAVTLPLRSAFKSRASGGIQKICRRCLSLQPSQSSTPPNPPPNYNPSLPFSARQYPLTPTDRALKRPLPGTHHIRPQLLMHVDPAKLHSSDRARQEKNAAHKKIVGVVVRTGRMDKTATVRIPGQRWDGRIKKHFSAPTQHLIHDPASSLLPGDVISLHRLRVSSTVHYVVAEIITPFGKPISERPPIPTPEERFAAYKTARLAKLERRKLRREAAEGKEEAVAELKALGLDMAEGAEAGKGPKGRAQAGSAKSAVTGSVAQAEASAAVASEKAAASKVNERARLNKERAEKKKARAEKQQAKVEETSEQEKGEKVETVVVNNT</sequence>
<feature type="compositionally biased region" description="Low complexity" evidence="4">
    <location>
        <begin position="265"/>
        <end position="281"/>
    </location>
</feature>
<gene>
    <name evidence="5" type="ORF">B0A48_14465</name>
</gene>
<evidence type="ECO:0000256" key="2">
    <source>
        <dbReference type="ARBA" id="ARBA00022980"/>
    </source>
</evidence>
<dbReference type="GO" id="GO:1990904">
    <property type="term" value="C:ribonucleoprotein complex"/>
    <property type="evidence" value="ECO:0007669"/>
    <property type="project" value="UniProtKB-KW"/>
</dbReference>
<evidence type="ECO:0000256" key="4">
    <source>
        <dbReference type="SAM" id="MobiDB-lite"/>
    </source>
</evidence>
<evidence type="ECO:0000313" key="6">
    <source>
        <dbReference type="Proteomes" id="UP000192596"/>
    </source>
</evidence>
<dbReference type="EMBL" id="NAJO01000038">
    <property type="protein sequence ID" value="OQN99695.1"/>
    <property type="molecule type" value="Genomic_DNA"/>
</dbReference>
<evidence type="ECO:0000313" key="5">
    <source>
        <dbReference type="EMBL" id="OQN99695.1"/>
    </source>
</evidence>
<comment type="caution">
    <text evidence="5">The sequence shown here is derived from an EMBL/GenBank/DDBJ whole genome shotgun (WGS) entry which is preliminary data.</text>
</comment>
<feature type="region of interest" description="Disordered" evidence="4">
    <location>
        <begin position="265"/>
        <end position="327"/>
    </location>
</feature>
<dbReference type="GO" id="GO:0006412">
    <property type="term" value="P:translation"/>
    <property type="evidence" value="ECO:0007669"/>
    <property type="project" value="InterPro"/>
</dbReference>
<dbReference type="Gene3D" id="2.40.50.140">
    <property type="entry name" value="Nucleic acid-binding proteins"/>
    <property type="match status" value="1"/>
</dbReference>
<evidence type="ECO:0008006" key="7">
    <source>
        <dbReference type="Google" id="ProtNLM"/>
    </source>
</evidence>
<dbReference type="Proteomes" id="UP000192596">
    <property type="component" value="Unassembled WGS sequence"/>
</dbReference>
<organism evidence="5 6">
    <name type="scientific">Cryoendolithus antarcticus</name>
    <dbReference type="NCBI Taxonomy" id="1507870"/>
    <lineage>
        <taxon>Eukaryota</taxon>
        <taxon>Fungi</taxon>
        <taxon>Dikarya</taxon>
        <taxon>Ascomycota</taxon>
        <taxon>Pezizomycotina</taxon>
        <taxon>Dothideomycetes</taxon>
        <taxon>Dothideomycetidae</taxon>
        <taxon>Cladosporiales</taxon>
        <taxon>Cladosporiaceae</taxon>
        <taxon>Cryoendolithus</taxon>
    </lineage>
</organism>
<feature type="region of interest" description="Disordered" evidence="4">
    <location>
        <begin position="33"/>
        <end position="53"/>
    </location>
</feature>
<evidence type="ECO:0000256" key="1">
    <source>
        <dbReference type="ARBA" id="ARBA00010254"/>
    </source>
</evidence>
<accession>A0A1V8SKK2</accession>
<reference evidence="6" key="1">
    <citation type="submission" date="2017-03" db="EMBL/GenBank/DDBJ databases">
        <title>Genomes of endolithic fungi from Antarctica.</title>
        <authorList>
            <person name="Coleine C."/>
            <person name="Masonjones S."/>
            <person name="Stajich J.E."/>
        </authorList>
    </citation>
    <scope>NUCLEOTIDE SEQUENCE [LARGE SCALE GENOMIC DNA]</scope>
    <source>
        <strain evidence="6">CCFEE 5527</strain>
    </source>
</reference>
<dbReference type="GO" id="GO:0003735">
    <property type="term" value="F:structural constituent of ribosome"/>
    <property type="evidence" value="ECO:0007669"/>
    <property type="project" value="InterPro"/>
</dbReference>
<dbReference type="GO" id="GO:0005840">
    <property type="term" value="C:ribosome"/>
    <property type="evidence" value="ECO:0007669"/>
    <property type="project" value="UniProtKB-KW"/>
</dbReference>
<keyword evidence="3" id="KW-0687">Ribonucleoprotein</keyword>
<feature type="compositionally biased region" description="Basic and acidic residues" evidence="4">
    <location>
        <begin position="282"/>
        <end position="320"/>
    </location>
</feature>
<comment type="similarity">
    <text evidence="1">Belongs to the universal ribosomal protein uS17 family.</text>
</comment>
<dbReference type="InterPro" id="IPR012340">
    <property type="entry name" value="NA-bd_OB-fold"/>
</dbReference>
<dbReference type="AlphaFoldDB" id="A0A1V8SKK2"/>
<keyword evidence="6" id="KW-1185">Reference proteome</keyword>
<dbReference type="OrthoDB" id="274752at2759"/>
<dbReference type="Pfam" id="PF00366">
    <property type="entry name" value="Ribosomal_S17"/>
    <property type="match status" value="1"/>
</dbReference>
<evidence type="ECO:0000256" key="3">
    <source>
        <dbReference type="ARBA" id="ARBA00023274"/>
    </source>
</evidence>
<dbReference type="SUPFAM" id="SSF50249">
    <property type="entry name" value="Nucleic acid-binding proteins"/>
    <property type="match status" value="1"/>
</dbReference>